<reference evidence="1" key="1">
    <citation type="journal article" date="2014" name="Int. J. Syst. Evol. Microbiol.">
        <title>Complete genome sequence of Corynebacterium casei LMG S-19264T (=DSM 44701T), isolated from a smear-ripened cheese.</title>
        <authorList>
            <consortium name="US DOE Joint Genome Institute (JGI-PGF)"/>
            <person name="Walter F."/>
            <person name="Albersmeier A."/>
            <person name="Kalinowski J."/>
            <person name="Ruckert C."/>
        </authorList>
    </citation>
    <scope>NUCLEOTIDE SEQUENCE</scope>
    <source>
        <strain evidence="1">JCM 13919</strain>
    </source>
</reference>
<protein>
    <recommendedName>
        <fullName evidence="3">Lipoprotein</fullName>
    </recommendedName>
</protein>
<accession>A0A917NDP1</accession>
<sequence>MKKLCFLLLSLPFLLLGCGVLPLDLGQNPRYQPLVGRCLAANNKLFVMKKNDNQYQLPRYLPSTKANDSEAQYLPVGSKLKIIKIYRTLSYSDVGPFMYLDMNVLNGPLKNNIITYQFKTPLSVVDNRIVEEIYEHSKVDPDQFEKHYLPIFEGKLHLTSCK</sequence>
<evidence type="ECO:0008006" key="3">
    <source>
        <dbReference type="Google" id="ProtNLM"/>
    </source>
</evidence>
<evidence type="ECO:0000313" key="2">
    <source>
        <dbReference type="Proteomes" id="UP000630149"/>
    </source>
</evidence>
<evidence type="ECO:0000313" key="1">
    <source>
        <dbReference type="EMBL" id="GGI92111.1"/>
    </source>
</evidence>
<dbReference type="RefSeq" id="WP_131777328.1">
    <property type="nucleotide sequence ID" value="NZ_BMOB01000012.1"/>
</dbReference>
<proteinExistence type="predicted"/>
<keyword evidence="2" id="KW-1185">Reference proteome</keyword>
<comment type="caution">
    <text evidence="1">The sequence shown here is derived from an EMBL/GenBank/DDBJ whole genome shotgun (WGS) entry which is preliminary data.</text>
</comment>
<organism evidence="1 2">
    <name type="scientific">Legionella impletisoli</name>
    <dbReference type="NCBI Taxonomy" id="343510"/>
    <lineage>
        <taxon>Bacteria</taxon>
        <taxon>Pseudomonadati</taxon>
        <taxon>Pseudomonadota</taxon>
        <taxon>Gammaproteobacteria</taxon>
        <taxon>Legionellales</taxon>
        <taxon>Legionellaceae</taxon>
        <taxon>Legionella</taxon>
    </lineage>
</organism>
<dbReference type="AlphaFoldDB" id="A0A917NDP1"/>
<reference evidence="1" key="2">
    <citation type="submission" date="2020-09" db="EMBL/GenBank/DDBJ databases">
        <authorList>
            <person name="Sun Q."/>
            <person name="Ohkuma M."/>
        </authorList>
    </citation>
    <scope>NUCLEOTIDE SEQUENCE</scope>
    <source>
        <strain evidence="1">JCM 13919</strain>
    </source>
</reference>
<dbReference type="EMBL" id="BMOB01000012">
    <property type="protein sequence ID" value="GGI92111.1"/>
    <property type="molecule type" value="Genomic_DNA"/>
</dbReference>
<name>A0A917NDP1_9GAMM</name>
<gene>
    <name evidence="1" type="ORF">GCM10007966_21030</name>
</gene>
<dbReference type="PROSITE" id="PS51257">
    <property type="entry name" value="PROKAR_LIPOPROTEIN"/>
    <property type="match status" value="1"/>
</dbReference>
<dbReference type="Proteomes" id="UP000630149">
    <property type="component" value="Unassembled WGS sequence"/>
</dbReference>